<dbReference type="EMBL" id="FMUH01000002">
    <property type="protein sequence ID" value="SCX45182.1"/>
    <property type="molecule type" value="Genomic_DNA"/>
</dbReference>
<keyword evidence="6" id="KW-1185">Reference proteome</keyword>
<proteinExistence type="inferred from homology"/>
<reference evidence="6" key="1">
    <citation type="submission" date="2016-10" db="EMBL/GenBank/DDBJ databases">
        <authorList>
            <person name="Varghese N."/>
            <person name="Submissions S."/>
        </authorList>
    </citation>
    <scope>NUCLEOTIDE SEQUENCE [LARGE SCALE GENOMIC DNA]</scope>
    <source>
        <strain evidence="6">DSM 45722</strain>
    </source>
</reference>
<dbReference type="SUPFAM" id="SSF56801">
    <property type="entry name" value="Acetyl-CoA synthetase-like"/>
    <property type="match status" value="1"/>
</dbReference>
<name>A0A1G4XVG0_9ACTN</name>
<comment type="similarity">
    <text evidence="1">Belongs to the ATP-dependent AMP-binding enzyme family.</text>
</comment>
<sequence>MYPGTYADTTPDKAAIIVAETGRVVTYAELDERSTRLADVFRAQGLVPGDHVAFIADNTPEVFEVYWAALRSGLYVTGVNNHLTVDEAAYIVRDCGAQVLVVSAGAAALAHGVAQQCPDLGLRLAWGGPVEGYADYEAAIAAASPERPAVEPSGADMLYSSGTTGRPKGVLPNLPTHRIDEPGDVFTAVFGPLYGFDADTVYYSAAPLYHAAPLRFGGMQHRSGGTVVMAARFDAETALAHIERYGITHSQWVPTMFVRMLKLPAEVRERHDVSSQRVVIHAAAPCPVEVKQQMMEWWGPILNEYYSSTEGNGVTIIGPQDWLAHPGSVGKAALGVLHICDEEGAELPAGEIGTVWVERDAMPFSYHGDPEKTAAAQHPDHPTWSAIGDVGRVDDDGYLYLTDRKAFMIISGGVNVYPQEAEDVLVMHPAVADVAVIGVPDDDLGEAVLGVVQPVEGVEPSADLAADLIGFARERLAGYKVPRRIEFQAELPRSAAGKLVKRRLTEMYR</sequence>
<dbReference type="InterPro" id="IPR025110">
    <property type="entry name" value="AMP-bd_C"/>
</dbReference>
<dbReference type="RefSeq" id="WP_092801858.1">
    <property type="nucleotide sequence ID" value="NZ_FMUH01000002.1"/>
</dbReference>
<dbReference type="InterPro" id="IPR042099">
    <property type="entry name" value="ANL_N_sf"/>
</dbReference>
<feature type="domain" description="AMP-dependent synthetase/ligase" evidence="3">
    <location>
        <begin position="7"/>
        <end position="361"/>
    </location>
</feature>
<dbReference type="GO" id="GO:0031956">
    <property type="term" value="F:medium-chain fatty acid-CoA ligase activity"/>
    <property type="evidence" value="ECO:0007669"/>
    <property type="project" value="TreeGrafter"/>
</dbReference>
<evidence type="ECO:0000259" key="4">
    <source>
        <dbReference type="Pfam" id="PF13193"/>
    </source>
</evidence>
<dbReference type="Proteomes" id="UP000198981">
    <property type="component" value="Unassembled WGS sequence"/>
</dbReference>
<dbReference type="Pfam" id="PF13193">
    <property type="entry name" value="AMP-binding_C"/>
    <property type="match status" value="1"/>
</dbReference>
<dbReference type="GO" id="GO:0006631">
    <property type="term" value="P:fatty acid metabolic process"/>
    <property type="evidence" value="ECO:0007669"/>
    <property type="project" value="TreeGrafter"/>
</dbReference>
<dbReference type="OrthoDB" id="9803968at2"/>
<feature type="domain" description="AMP-binding enzyme C-terminal" evidence="4">
    <location>
        <begin position="420"/>
        <end position="498"/>
    </location>
</feature>
<protein>
    <submittedName>
        <fullName evidence="5">Fatty-acyl-CoA synthase</fullName>
    </submittedName>
</protein>
<accession>A0A1G4XVG0</accession>
<evidence type="ECO:0000256" key="2">
    <source>
        <dbReference type="ARBA" id="ARBA00022598"/>
    </source>
</evidence>
<dbReference type="Gene3D" id="3.30.300.30">
    <property type="match status" value="1"/>
</dbReference>
<dbReference type="STRING" id="1960309.SAMN03159343_1540"/>
<dbReference type="PANTHER" id="PTHR43201:SF5">
    <property type="entry name" value="MEDIUM-CHAIN ACYL-COA LIGASE ACSF2, MITOCHONDRIAL"/>
    <property type="match status" value="1"/>
</dbReference>
<keyword evidence="2" id="KW-0436">Ligase</keyword>
<evidence type="ECO:0000313" key="5">
    <source>
        <dbReference type="EMBL" id="SCX45182.1"/>
    </source>
</evidence>
<dbReference type="AlphaFoldDB" id="A0A1G4XVG0"/>
<dbReference type="Pfam" id="PF00501">
    <property type="entry name" value="AMP-binding"/>
    <property type="match status" value="1"/>
</dbReference>
<organism evidence="5 6">
    <name type="scientific">Klenkia marina</name>
    <dbReference type="NCBI Taxonomy" id="1960309"/>
    <lineage>
        <taxon>Bacteria</taxon>
        <taxon>Bacillati</taxon>
        <taxon>Actinomycetota</taxon>
        <taxon>Actinomycetes</taxon>
        <taxon>Geodermatophilales</taxon>
        <taxon>Geodermatophilaceae</taxon>
        <taxon>Klenkia</taxon>
    </lineage>
</organism>
<dbReference type="InterPro" id="IPR045851">
    <property type="entry name" value="AMP-bd_C_sf"/>
</dbReference>
<dbReference type="InterPro" id="IPR000873">
    <property type="entry name" value="AMP-dep_synth/lig_dom"/>
</dbReference>
<evidence type="ECO:0000313" key="6">
    <source>
        <dbReference type="Proteomes" id="UP000198981"/>
    </source>
</evidence>
<evidence type="ECO:0000259" key="3">
    <source>
        <dbReference type="Pfam" id="PF00501"/>
    </source>
</evidence>
<gene>
    <name evidence="5" type="ORF">SAMN03159343_1540</name>
</gene>
<dbReference type="PANTHER" id="PTHR43201">
    <property type="entry name" value="ACYL-COA SYNTHETASE"/>
    <property type="match status" value="1"/>
</dbReference>
<evidence type="ECO:0000256" key="1">
    <source>
        <dbReference type="ARBA" id="ARBA00006432"/>
    </source>
</evidence>
<dbReference type="PROSITE" id="PS00455">
    <property type="entry name" value="AMP_BINDING"/>
    <property type="match status" value="1"/>
</dbReference>
<dbReference type="InterPro" id="IPR020845">
    <property type="entry name" value="AMP-binding_CS"/>
</dbReference>
<dbReference type="Gene3D" id="3.40.50.12780">
    <property type="entry name" value="N-terminal domain of ligase-like"/>
    <property type="match status" value="1"/>
</dbReference>